<evidence type="ECO:0000313" key="5">
    <source>
        <dbReference type="WBParaSite" id="PgR030_g086_t06"/>
    </source>
</evidence>
<keyword evidence="3" id="KW-1185">Reference proteome</keyword>
<dbReference type="WBParaSite" id="PgR030_g086_t05">
    <property type="protein sequence ID" value="PgR030_g086_t05"/>
    <property type="gene ID" value="PgR030_g086"/>
</dbReference>
<feature type="region of interest" description="Disordered" evidence="2">
    <location>
        <begin position="409"/>
        <end position="442"/>
    </location>
</feature>
<feature type="compositionally biased region" description="Basic and acidic residues" evidence="2">
    <location>
        <begin position="433"/>
        <end position="442"/>
    </location>
</feature>
<accession>A0A915BAP7</accession>
<feature type="region of interest" description="Disordered" evidence="2">
    <location>
        <begin position="362"/>
        <end position="394"/>
    </location>
</feature>
<name>A0A915BAP7_PARUN</name>
<feature type="region of interest" description="Disordered" evidence="2">
    <location>
        <begin position="311"/>
        <end position="350"/>
    </location>
</feature>
<feature type="compositionally biased region" description="Polar residues" evidence="2">
    <location>
        <begin position="318"/>
        <end position="350"/>
    </location>
</feature>
<dbReference type="Proteomes" id="UP000887569">
    <property type="component" value="Unplaced"/>
</dbReference>
<dbReference type="WBParaSite" id="PgR030_g086_t06">
    <property type="protein sequence ID" value="PgR030_g086_t06"/>
    <property type="gene ID" value="PgR030_g086"/>
</dbReference>
<dbReference type="AlphaFoldDB" id="A0A915BAP7"/>
<reference evidence="4 5" key="1">
    <citation type="submission" date="2022-11" db="UniProtKB">
        <authorList>
            <consortium name="WormBaseParasite"/>
        </authorList>
    </citation>
    <scope>IDENTIFICATION</scope>
</reference>
<sequence length="442" mass="47941">NRMSSACNRISMNLDAIAGGSEIDEETWLVEPPKTDSSTQSSGHIIEWLQGAAANVDYKTRTALSRTLASQAARRKKKKAEKLLQKLQLEKLQLSEIRETLADEENLIKQRCRRAPLRDLTVPEADAGSPKTEHRLRNSVDLENADIESGHHLSTMAASAVITPKSDSESDDEFFDAASDLALASLSEHGTAEPRPTEKIKPISPRLNSLAECVEPPASNAGCQKKSINALSSPRSLEMANGASPKVTPRANTARIAPTIMNKSLSHSPRDEKSVRNSAPLVSKAHSLTNPDLRDIEQIAEMQEIALREEVMQRQRKTSTQSDSSNTPLSRPQTGPSSAHSTKSNPAMASSRSVDFFVEAQGAPSAPHPTTHVSRLPTPLRRPGGTMRSMIPTPTSRISVPKVAVRGLAGGSTPSLAPFDTRRPADETQSECGRNEWADECF</sequence>
<protein>
    <submittedName>
        <fullName evidence="4 5">Uncharacterized protein</fullName>
    </submittedName>
</protein>
<evidence type="ECO:0000256" key="1">
    <source>
        <dbReference type="SAM" id="Coils"/>
    </source>
</evidence>
<evidence type="ECO:0000313" key="3">
    <source>
        <dbReference type="Proteomes" id="UP000887569"/>
    </source>
</evidence>
<evidence type="ECO:0000313" key="4">
    <source>
        <dbReference type="WBParaSite" id="PgR030_g086_t05"/>
    </source>
</evidence>
<evidence type="ECO:0000256" key="2">
    <source>
        <dbReference type="SAM" id="MobiDB-lite"/>
    </source>
</evidence>
<keyword evidence="1" id="KW-0175">Coiled coil</keyword>
<proteinExistence type="predicted"/>
<feature type="coiled-coil region" evidence="1">
    <location>
        <begin position="70"/>
        <end position="107"/>
    </location>
</feature>
<organism evidence="3 5">
    <name type="scientific">Parascaris univalens</name>
    <name type="common">Nematode worm</name>
    <dbReference type="NCBI Taxonomy" id="6257"/>
    <lineage>
        <taxon>Eukaryota</taxon>
        <taxon>Metazoa</taxon>
        <taxon>Ecdysozoa</taxon>
        <taxon>Nematoda</taxon>
        <taxon>Chromadorea</taxon>
        <taxon>Rhabditida</taxon>
        <taxon>Spirurina</taxon>
        <taxon>Ascaridomorpha</taxon>
        <taxon>Ascaridoidea</taxon>
        <taxon>Ascarididae</taxon>
        <taxon>Parascaris</taxon>
    </lineage>
</organism>
<feature type="region of interest" description="Disordered" evidence="2">
    <location>
        <begin position="233"/>
        <end position="286"/>
    </location>
</feature>